<dbReference type="InterPro" id="IPR011989">
    <property type="entry name" value="ARM-like"/>
</dbReference>
<evidence type="ECO:0000313" key="3">
    <source>
        <dbReference type="Proteomes" id="UP000198253"/>
    </source>
</evidence>
<sequence length="498" mass="52693">MAISRAATGGGTDLERLLGVLAALDATGTPETARAVLGLLAREPRTVARLDEHVRQDPWHLPYRSPGLEKLTARLDRPAPGAVAVALTSAHGDGRIRERAVRAMLAAPVAALTPFLVLRTGDWVAQVRDPARAGLATLLADDPATYLPAALPTALLVGARSRGGFAVTQVTAALLAAPAPVRRALSRSGPAAQRRLVFTTGLAHGWLHRDDLMEAAESDPDVLVRARAAEAACRDAVWTGRLPALRRLAGNRRPAVRATALTGLLRLGRLADVSAHLDDPADLVRAIAREAARRDGIDAPAHYRRAVTGDAPTPGAVAGFAETAPSTDAVLLHPLVTHPAAPIRAAAVRGLRLLAAVDTSLVAPLLHDPAPAVVREAATALRPLTGALPPTLPWELLADPRVERRRAGYRLLGTRDVPARLRAGMLLALDPDPGLARRGRADVVRLAREAGRPDRRRTSTPVPTGTAAERDDLVRLARRAAPVLGDECVDLLTGWLRR</sequence>
<evidence type="ECO:0008006" key="4">
    <source>
        <dbReference type="Google" id="ProtNLM"/>
    </source>
</evidence>
<dbReference type="InParanoid" id="A0A1C4XWH3"/>
<dbReference type="InterPro" id="IPR016024">
    <property type="entry name" value="ARM-type_fold"/>
</dbReference>
<gene>
    <name evidence="2" type="ORF">GA0070618_3397</name>
</gene>
<dbReference type="AlphaFoldDB" id="A0A1C4XWH3"/>
<protein>
    <recommendedName>
        <fullName evidence="4">HEAT repeat protein</fullName>
    </recommendedName>
</protein>
<accession>A0A1C4XWH3</accession>
<dbReference type="RefSeq" id="WP_231931764.1">
    <property type="nucleotide sequence ID" value="NZ_LT607413.1"/>
</dbReference>
<evidence type="ECO:0000313" key="2">
    <source>
        <dbReference type="EMBL" id="SCF12762.1"/>
    </source>
</evidence>
<proteinExistence type="predicted"/>
<name>A0A1C4XWH3_MICEC</name>
<reference evidence="3" key="1">
    <citation type="submission" date="2016-06" db="EMBL/GenBank/DDBJ databases">
        <authorList>
            <person name="Varghese N."/>
            <person name="Submissions Spin"/>
        </authorList>
    </citation>
    <scope>NUCLEOTIDE SEQUENCE [LARGE SCALE GENOMIC DNA]</scope>
    <source>
        <strain evidence="3">DSM 43816</strain>
    </source>
</reference>
<evidence type="ECO:0000256" key="1">
    <source>
        <dbReference type="SAM" id="MobiDB-lite"/>
    </source>
</evidence>
<keyword evidence="3" id="KW-1185">Reference proteome</keyword>
<organism evidence="2 3">
    <name type="scientific">Micromonospora echinospora</name>
    <name type="common">Micromonospora purpurea</name>
    <dbReference type="NCBI Taxonomy" id="1877"/>
    <lineage>
        <taxon>Bacteria</taxon>
        <taxon>Bacillati</taxon>
        <taxon>Actinomycetota</taxon>
        <taxon>Actinomycetes</taxon>
        <taxon>Micromonosporales</taxon>
        <taxon>Micromonosporaceae</taxon>
        <taxon>Micromonospora</taxon>
    </lineage>
</organism>
<dbReference type="SUPFAM" id="SSF48371">
    <property type="entry name" value="ARM repeat"/>
    <property type="match status" value="1"/>
</dbReference>
<dbReference type="EMBL" id="LT607413">
    <property type="protein sequence ID" value="SCF12762.1"/>
    <property type="molecule type" value="Genomic_DNA"/>
</dbReference>
<dbReference type="Proteomes" id="UP000198253">
    <property type="component" value="Chromosome I"/>
</dbReference>
<feature type="region of interest" description="Disordered" evidence="1">
    <location>
        <begin position="449"/>
        <end position="469"/>
    </location>
</feature>
<dbReference type="Gene3D" id="1.25.10.10">
    <property type="entry name" value="Leucine-rich Repeat Variant"/>
    <property type="match status" value="1"/>
</dbReference>